<dbReference type="eggNOG" id="ENOG5033CQX">
    <property type="taxonomic scope" value="Bacteria"/>
</dbReference>
<dbReference type="EMBL" id="CP001744">
    <property type="protein sequence ID" value="ADG66957.1"/>
    <property type="molecule type" value="Genomic_DNA"/>
</dbReference>
<evidence type="ECO:0000313" key="1">
    <source>
        <dbReference type="EMBL" id="ADG66957.1"/>
    </source>
</evidence>
<name>D5STX2_PLAL2</name>
<dbReference type="AlphaFoldDB" id="D5STX2"/>
<organism evidence="1 2">
    <name type="scientific">Planctopirus limnophila (strain ATCC 43296 / DSM 3776 / IFAM 1008 / Mu 290)</name>
    <name type="common">Planctomyces limnophilus</name>
    <dbReference type="NCBI Taxonomy" id="521674"/>
    <lineage>
        <taxon>Bacteria</taxon>
        <taxon>Pseudomonadati</taxon>
        <taxon>Planctomycetota</taxon>
        <taxon>Planctomycetia</taxon>
        <taxon>Planctomycetales</taxon>
        <taxon>Planctomycetaceae</taxon>
        <taxon>Planctopirus</taxon>
    </lineage>
</organism>
<reference evidence="1 2" key="1">
    <citation type="journal article" date="2010" name="Stand. Genomic Sci.">
        <title>Complete genome sequence of Planctomyces limnophilus type strain (Mu 290).</title>
        <authorList>
            <person name="Labutti K."/>
            <person name="Sikorski J."/>
            <person name="Schneider S."/>
            <person name="Nolan M."/>
            <person name="Lucas S."/>
            <person name="Glavina Del Rio T."/>
            <person name="Tice H."/>
            <person name="Cheng J.F."/>
            <person name="Goodwin L."/>
            <person name="Pitluck S."/>
            <person name="Liolios K."/>
            <person name="Ivanova N."/>
            <person name="Mavromatis K."/>
            <person name="Mikhailova N."/>
            <person name="Pati A."/>
            <person name="Chen A."/>
            <person name="Palaniappan K."/>
            <person name="Land M."/>
            <person name="Hauser L."/>
            <person name="Chang Y.J."/>
            <person name="Jeffries C.D."/>
            <person name="Tindall B.J."/>
            <person name="Rohde M."/>
            <person name="Goker M."/>
            <person name="Woyke T."/>
            <person name="Bristow J."/>
            <person name="Eisen J.A."/>
            <person name="Markowitz V."/>
            <person name="Hugenholtz P."/>
            <person name="Kyrpides N.C."/>
            <person name="Klenk H.P."/>
            <person name="Lapidus A."/>
        </authorList>
    </citation>
    <scope>NUCLEOTIDE SEQUENCE [LARGE SCALE GENOMIC DNA]</scope>
    <source>
        <strain evidence="2">ATCC 43296 / DSM 3776 / IFAM 1008 / Mu 290</strain>
    </source>
</reference>
<sequence>MAEISDIEEECEDLDWYAVDKSGCIGHFATGGRGFLPRSVKNSSENRLALHSFFVELPVSCASVCTDAAGNNDFFLAMSGRGLYSYDYLPGKGRNLGYSRNCIPTSPLKCEACPEKIQAILKHTISYVLFSQAENVSPQMFS</sequence>
<accession>D5STX2</accession>
<protein>
    <submittedName>
        <fullName evidence="1">Uncharacterized protein</fullName>
    </submittedName>
</protein>
<proteinExistence type="predicted"/>
<gene>
    <name evidence="1" type="ordered locus">Plim_1122</name>
</gene>
<dbReference type="HOGENOM" id="CLU_1710776_0_0_0"/>
<dbReference type="Proteomes" id="UP000002220">
    <property type="component" value="Chromosome"/>
</dbReference>
<keyword evidence="2" id="KW-1185">Reference proteome</keyword>
<dbReference type="KEGG" id="plm:Plim_1122"/>
<evidence type="ECO:0000313" key="2">
    <source>
        <dbReference type="Proteomes" id="UP000002220"/>
    </source>
</evidence>